<reference evidence="3 4" key="1">
    <citation type="submission" date="2016-11" db="EMBL/GenBank/DDBJ databases">
        <authorList>
            <person name="Jaros S."/>
            <person name="Januszkiewicz K."/>
            <person name="Wedrychowicz H."/>
        </authorList>
    </citation>
    <scope>NUCLEOTIDE SEQUENCE [LARGE SCALE GENOMIC DNA]</scope>
    <source>
        <strain evidence="3 4">DSM 43832</strain>
    </source>
</reference>
<dbReference type="SUPFAM" id="SSF51735">
    <property type="entry name" value="NAD(P)-binding Rossmann-fold domains"/>
    <property type="match status" value="1"/>
</dbReference>
<dbReference type="PANTHER" id="PTHR44154">
    <property type="entry name" value="QUINONE OXIDOREDUCTASE"/>
    <property type="match status" value="1"/>
</dbReference>
<keyword evidence="4" id="KW-1185">Reference proteome</keyword>
<evidence type="ECO:0000256" key="1">
    <source>
        <dbReference type="ARBA" id="ARBA00022857"/>
    </source>
</evidence>
<dbReference type="RefSeq" id="WP_073455188.1">
    <property type="nucleotide sequence ID" value="NZ_CALGVN010000053.1"/>
</dbReference>
<dbReference type="Proteomes" id="UP000184363">
    <property type="component" value="Unassembled WGS sequence"/>
</dbReference>
<sequence>MRAVRIVAYGGPDALVVEDVETPRPGPGEVLVEVRAAAVNPVDVANLAGRVQSAVKQPAVAPPRTAGRDYAGVVVDGPDHLRGLEVWGTSGGLGVTRDGTQAEYLVVPEHTVRPKPANLFFEQAAAVGVSHSVAYLALAERANLQAGETVLVTGASGTVGRAATDIAHWRGATVIGADRRLADDLLADLTVDTTSSDLVEAVREATGGVGVDAALDTVGGDLLDSVSSALRHGGRATVIASLGTLLAPINILDFYRNERALFGVNTLDLSLTKAADVLDVLRRGFEAGVLHAPRTVVFPFDEASSAYKAVAAGTDGAKVVLVP</sequence>
<dbReference type="InterPro" id="IPR013149">
    <property type="entry name" value="ADH-like_C"/>
</dbReference>
<dbReference type="Pfam" id="PF00107">
    <property type="entry name" value="ADH_zinc_N"/>
    <property type="match status" value="1"/>
</dbReference>
<dbReference type="GO" id="GO:0016491">
    <property type="term" value="F:oxidoreductase activity"/>
    <property type="evidence" value="ECO:0007669"/>
    <property type="project" value="InterPro"/>
</dbReference>
<protein>
    <submittedName>
        <fullName evidence="3">NADPH:quinone reductase</fullName>
    </submittedName>
</protein>
<keyword evidence="1" id="KW-0521">NADP</keyword>
<name>A0A1M6P3E5_PSETH</name>
<dbReference type="Gene3D" id="3.40.50.720">
    <property type="entry name" value="NAD(P)-binding Rossmann-like Domain"/>
    <property type="match status" value="1"/>
</dbReference>
<dbReference type="OrthoDB" id="3727682at2"/>
<evidence type="ECO:0000259" key="2">
    <source>
        <dbReference type="SMART" id="SM00829"/>
    </source>
</evidence>
<dbReference type="Gene3D" id="3.90.180.10">
    <property type="entry name" value="Medium-chain alcohol dehydrogenases, catalytic domain"/>
    <property type="match status" value="1"/>
</dbReference>
<dbReference type="AlphaFoldDB" id="A0A1M6P3E5"/>
<dbReference type="InterPro" id="IPR013154">
    <property type="entry name" value="ADH-like_N"/>
</dbReference>
<dbReference type="InterPro" id="IPR020843">
    <property type="entry name" value="ER"/>
</dbReference>
<dbReference type="InterPro" id="IPR051603">
    <property type="entry name" value="Zinc-ADH_QOR/CCCR"/>
</dbReference>
<accession>A0A1M6P3E5</accession>
<dbReference type="EMBL" id="FRAP01000002">
    <property type="protein sequence ID" value="SHK02402.1"/>
    <property type="molecule type" value="Genomic_DNA"/>
</dbReference>
<feature type="domain" description="Enoyl reductase (ER)" evidence="2">
    <location>
        <begin position="10"/>
        <end position="321"/>
    </location>
</feature>
<gene>
    <name evidence="3" type="ORF">SAMN05443637_10222</name>
</gene>
<proteinExistence type="predicted"/>
<dbReference type="InterPro" id="IPR011032">
    <property type="entry name" value="GroES-like_sf"/>
</dbReference>
<dbReference type="STRING" id="1848.SAMN05443637_10222"/>
<dbReference type="SUPFAM" id="SSF50129">
    <property type="entry name" value="GroES-like"/>
    <property type="match status" value="1"/>
</dbReference>
<evidence type="ECO:0000313" key="3">
    <source>
        <dbReference type="EMBL" id="SHK02402.1"/>
    </source>
</evidence>
<dbReference type="PANTHER" id="PTHR44154:SF1">
    <property type="entry name" value="QUINONE OXIDOREDUCTASE"/>
    <property type="match status" value="1"/>
</dbReference>
<dbReference type="InterPro" id="IPR036291">
    <property type="entry name" value="NAD(P)-bd_dom_sf"/>
</dbReference>
<organism evidence="3 4">
    <name type="scientific">Pseudonocardia thermophila</name>
    <dbReference type="NCBI Taxonomy" id="1848"/>
    <lineage>
        <taxon>Bacteria</taxon>
        <taxon>Bacillati</taxon>
        <taxon>Actinomycetota</taxon>
        <taxon>Actinomycetes</taxon>
        <taxon>Pseudonocardiales</taxon>
        <taxon>Pseudonocardiaceae</taxon>
        <taxon>Pseudonocardia</taxon>
    </lineage>
</organism>
<dbReference type="SMART" id="SM00829">
    <property type="entry name" value="PKS_ER"/>
    <property type="match status" value="1"/>
</dbReference>
<evidence type="ECO:0000313" key="4">
    <source>
        <dbReference type="Proteomes" id="UP000184363"/>
    </source>
</evidence>
<dbReference type="Pfam" id="PF08240">
    <property type="entry name" value="ADH_N"/>
    <property type="match status" value="1"/>
</dbReference>